<dbReference type="GO" id="GO:0070573">
    <property type="term" value="F:metallodipeptidase activity"/>
    <property type="evidence" value="ECO:0007669"/>
    <property type="project" value="InterPro"/>
</dbReference>
<dbReference type="OrthoDB" id="9804920at2"/>
<sequence length="315" mass="34823">MKQGMIDFHCDVLAKLLTGEADSFRGSGAEGLDVTYERLQQADALLQTFAVYIPEQLESSVHNLLRAVDHFYQHILTCPNMMFVRSSAELHACAQAGRTGAVLAIEGADALQGDMALLRLLQRLGVRSLGLTWNHANWAADGILEPRSGGLTGRGRELVRLCNELGILVDVSHLSERSFWDTVDRTAKPVIASHSNVRTVCSHPRNLTDEQIKAIIMQGGLIGVTYVPWFVKHEGSVRTSDLLRHIDYICELGGEDNIMFGSDFDGIGQHIEDLAHPGDIPAFMNELYSRYGKTAAHKWIQGNAFRFLAENLPEA</sequence>
<evidence type="ECO:0000313" key="2">
    <source>
        <dbReference type="Proteomes" id="UP000249522"/>
    </source>
</evidence>
<accession>A0A2W1LEB0</accession>
<reference evidence="1 2" key="1">
    <citation type="submission" date="2018-06" db="EMBL/GenBank/DDBJ databases">
        <title>Paenibacillus imtechensis sp. nov.</title>
        <authorList>
            <person name="Pinnaka A.K."/>
            <person name="Singh H."/>
            <person name="Kaur M."/>
        </authorList>
    </citation>
    <scope>NUCLEOTIDE SEQUENCE [LARGE SCALE GENOMIC DNA]</scope>
    <source>
        <strain evidence="1 2">SMB1</strain>
    </source>
</reference>
<dbReference type="EMBL" id="QKRB01000057">
    <property type="protein sequence ID" value="PZD93392.1"/>
    <property type="molecule type" value="Genomic_DNA"/>
</dbReference>
<dbReference type="GO" id="GO:0006508">
    <property type="term" value="P:proteolysis"/>
    <property type="evidence" value="ECO:0007669"/>
    <property type="project" value="InterPro"/>
</dbReference>
<protein>
    <submittedName>
        <fullName evidence="1">Membrane dipeptidase</fullName>
    </submittedName>
</protein>
<dbReference type="InterPro" id="IPR008257">
    <property type="entry name" value="Pept_M19"/>
</dbReference>
<dbReference type="Proteomes" id="UP000249522">
    <property type="component" value="Unassembled WGS sequence"/>
</dbReference>
<gene>
    <name evidence="1" type="ORF">DNH61_22435</name>
</gene>
<dbReference type="PANTHER" id="PTHR10443:SF12">
    <property type="entry name" value="DIPEPTIDASE"/>
    <property type="match status" value="1"/>
</dbReference>
<name>A0A2W1LEB0_9BACL</name>
<dbReference type="CDD" id="cd01301">
    <property type="entry name" value="rDP_like"/>
    <property type="match status" value="1"/>
</dbReference>
<dbReference type="AlphaFoldDB" id="A0A2W1LEB0"/>
<comment type="caution">
    <text evidence="1">The sequence shown here is derived from an EMBL/GenBank/DDBJ whole genome shotgun (WGS) entry which is preliminary data.</text>
</comment>
<organism evidence="1 2">
    <name type="scientific">Paenibacillus sambharensis</name>
    <dbReference type="NCBI Taxonomy" id="1803190"/>
    <lineage>
        <taxon>Bacteria</taxon>
        <taxon>Bacillati</taxon>
        <taxon>Bacillota</taxon>
        <taxon>Bacilli</taxon>
        <taxon>Bacillales</taxon>
        <taxon>Paenibacillaceae</taxon>
        <taxon>Paenibacillus</taxon>
    </lineage>
</organism>
<dbReference type="Pfam" id="PF01244">
    <property type="entry name" value="Peptidase_M19"/>
    <property type="match status" value="1"/>
</dbReference>
<dbReference type="SUPFAM" id="SSF51556">
    <property type="entry name" value="Metallo-dependent hydrolases"/>
    <property type="match status" value="1"/>
</dbReference>
<dbReference type="PANTHER" id="PTHR10443">
    <property type="entry name" value="MICROSOMAL DIPEPTIDASE"/>
    <property type="match status" value="1"/>
</dbReference>
<dbReference type="InterPro" id="IPR032466">
    <property type="entry name" value="Metal_Hydrolase"/>
</dbReference>
<keyword evidence="2" id="KW-1185">Reference proteome</keyword>
<dbReference type="Gene3D" id="3.20.20.140">
    <property type="entry name" value="Metal-dependent hydrolases"/>
    <property type="match status" value="1"/>
</dbReference>
<dbReference type="PROSITE" id="PS51365">
    <property type="entry name" value="RENAL_DIPEPTIDASE_2"/>
    <property type="match status" value="1"/>
</dbReference>
<evidence type="ECO:0000313" key="1">
    <source>
        <dbReference type="EMBL" id="PZD93392.1"/>
    </source>
</evidence>
<dbReference type="RefSeq" id="WP_111149061.1">
    <property type="nucleotide sequence ID" value="NZ_QKRB01000057.1"/>
</dbReference>
<proteinExistence type="predicted"/>